<keyword evidence="7" id="KW-0418">Kinase</keyword>
<dbReference type="GO" id="GO:0004335">
    <property type="term" value="F:galactokinase activity"/>
    <property type="evidence" value="ECO:0007669"/>
    <property type="project" value="InterPro"/>
</dbReference>
<dbReference type="InterPro" id="IPR013750">
    <property type="entry name" value="GHMP_kinase_C_dom"/>
</dbReference>
<gene>
    <name evidence="7" type="ORF">AV274_5926</name>
</gene>
<dbReference type="InterPro" id="IPR014721">
    <property type="entry name" value="Ribsml_uS5_D2-typ_fold_subgr"/>
</dbReference>
<accession>A0A196S5P0</accession>
<dbReference type="OrthoDB" id="275179at2759"/>
<evidence type="ECO:0000313" key="7">
    <source>
        <dbReference type="EMBL" id="OAO12388.1"/>
    </source>
</evidence>
<dbReference type="Gene3D" id="3.30.230.10">
    <property type="match status" value="1"/>
</dbReference>
<comment type="caution">
    <text evidence="7">The sequence shown here is derived from an EMBL/GenBank/DDBJ whole genome shotgun (WGS) entry which is preliminary data.</text>
</comment>
<feature type="domain" description="GHMP kinase N-terminal" evidence="4">
    <location>
        <begin position="99"/>
        <end position="187"/>
    </location>
</feature>
<dbReference type="EMBL" id="LXWW01000546">
    <property type="protein sequence ID" value="OAO12388.1"/>
    <property type="molecule type" value="Genomic_DNA"/>
</dbReference>
<dbReference type="PANTHER" id="PTHR10457:SF7">
    <property type="entry name" value="GALACTOKINASE-RELATED"/>
    <property type="match status" value="1"/>
</dbReference>
<feature type="domain" description="Galactokinase N-terminal" evidence="6">
    <location>
        <begin position="16"/>
        <end position="64"/>
    </location>
</feature>
<feature type="domain" description="GHMP kinase C-terminal" evidence="5">
    <location>
        <begin position="308"/>
        <end position="387"/>
    </location>
</feature>
<sequence length="417" mass="46731">MSNDTIDSLISRSKQLFSSIFGSDATIVTSAPGRLNFGGEHCDYMGGYVLPFPTTLVGVIAGRKTEGKRCRVYSESFAQMIEFDCDENLERGPKGEWGNYFKGICHFYLPDMPNGELGFDVVFVSNVTIGGGISSSAAVEISTCLFIEQCLGITVDPKVRAMRAHDAEHLYVQMPCGVMDQLISSCGQYGKISLIDCITHDITHYDIDKDADPSAEKKEWPVTILKLFVHVEHKLVNSEYTERVKECVEGERLLKEKFNVNGEHPIQALCRGPTLEMLEQMKGEMPPNVYDRCYHMIRETERTLTYVDLVQKGDWEEIGRLFFQSYDDSRDFFKNGHPDITTCINVLKEIGLEGGVYGARMLGGGWGGSILCIIKKGMEDELIPKIQKMCDERLHRENSCDVMIVHEAGCGAMVHNL</sequence>
<dbReference type="PRINTS" id="PR00473">
    <property type="entry name" value="GALCTOKINASE"/>
</dbReference>
<dbReference type="InterPro" id="IPR000705">
    <property type="entry name" value="Galactokinase"/>
</dbReference>
<evidence type="ECO:0000256" key="1">
    <source>
        <dbReference type="ARBA" id="ARBA00006566"/>
    </source>
</evidence>
<dbReference type="Pfam" id="PF08544">
    <property type="entry name" value="GHMP_kinases_C"/>
    <property type="match status" value="1"/>
</dbReference>
<dbReference type="Pfam" id="PF10509">
    <property type="entry name" value="GalKase_gal_bdg"/>
    <property type="match status" value="1"/>
</dbReference>
<dbReference type="GO" id="GO:0006012">
    <property type="term" value="P:galactose metabolic process"/>
    <property type="evidence" value="ECO:0007669"/>
    <property type="project" value="InterPro"/>
</dbReference>
<evidence type="ECO:0000259" key="4">
    <source>
        <dbReference type="Pfam" id="PF00288"/>
    </source>
</evidence>
<dbReference type="Proteomes" id="UP000078348">
    <property type="component" value="Unassembled WGS sequence"/>
</dbReference>
<dbReference type="InterPro" id="IPR020568">
    <property type="entry name" value="Ribosomal_Su5_D2-typ_SF"/>
</dbReference>
<dbReference type="PIRSF" id="PIRSF000530">
    <property type="entry name" value="Galactokinase"/>
    <property type="match status" value="1"/>
</dbReference>
<dbReference type="SUPFAM" id="SSF55060">
    <property type="entry name" value="GHMP Kinase, C-terminal domain"/>
    <property type="match status" value="1"/>
</dbReference>
<dbReference type="GO" id="GO:0005524">
    <property type="term" value="F:ATP binding"/>
    <property type="evidence" value="ECO:0007669"/>
    <property type="project" value="UniProtKB-KW"/>
</dbReference>
<dbReference type="InterPro" id="IPR006206">
    <property type="entry name" value="Mevalonate/galactokinase"/>
</dbReference>
<evidence type="ECO:0000256" key="3">
    <source>
        <dbReference type="ARBA" id="ARBA00022840"/>
    </source>
</evidence>
<organism evidence="7 8">
    <name type="scientific">Blastocystis sp. subtype 1 (strain ATCC 50177 / NandII)</name>
    <dbReference type="NCBI Taxonomy" id="478820"/>
    <lineage>
        <taxon>Eukaryota</taxon>
        <taxon>Sar</taxon>
        <taxon>Stramenopiles</taxon>
        <taxon>Bigyra</taxon>
        <taxon>Opalozoa</taxon>
        <taxon>Opalinata</taxon>
        <taxon>Blastocystidae</taxon>
        <taxon>Blastocystis</taxon>
    </lineage>
</organism>
<dbReference type="Gene3D" id="3.30.70.890">
    <property type="entry name" value="GHMP kinase, C-terminal domain"/>
    <property type="match status" value="1"/>
</dbReference>
<dbReference type="PANTHER" id="PTHR10457">
    <property type="entry name" value="MEVALONATE KINASE/GALACTOKINASE"/>
    <property type="match status" value="1"/>
</dbReference>
<reference evidence="7 8" key="1">
    <citation type="submission" date="2016-05" db="EMBL/GenBank/DDBJ databases">
        <title>Nuclear genome of Blastocystis sp. subtype 1 NandII.</title>
        <authorList>
            <person name="Gentekaki E."/>
            <person name="Curtis B."/>
            <person name="Stairs C."/>
            <person name="Eme L."/>
            <person name="Herman E."/>
            <person name="Klimes V."/>
            <person name="Arias M.C."/>
            <person name="Elias M."/>
            <person name="Hilliou F."/>
            <person name="Klute M."/>
            <person name="Malik S.-B."/>
            <person name="Pightling A."/>
            <person name="Rachubinski R."/>
            <person name="Salas D."/>
            <person name="Schlacht A."/>
            <person name="Suga H."/>
            <person name="Archibald J."/>
            <person name="Ball S.G."/>
            <person name="Clark G."/>
            <person name="Dacks J."/>
            <person name="Van Der Giezen M."/>
            <person name="Tsaousis A."/>
            <person name="Roger A."/>
        </authorList>
    </citation>
    <scope>NUCLEOTIDE SEQUENCE [LARGE SCALE GENOMIC DNA]</scope>
    <source>
        <strain evidence="8">ATCC 50177 / NandII</strain>
    </source>
</reference>
<dbReference type="InterPro" id="IPR036554">
    <property type="entry name" value="GHMP_kinase_C_sf"/>
</dbReference>
<evidence type="ECO:0000259" key="6">
    <source>
        <dbReference type="Pfam" id="PF10509"/>
    </source>
</evidence>
<protein>
    <submittedName>
        <fullName evidence="7">Galactokinase</fullName>
    </submittedName>
</protein>
<dbReference type="Pfam" id="PF00288">
    <property type="entry name" value="GHMP_kinases_N"/>
    <property type="match status" value="1"/>
</dbReference>
<name>A0A196S5P0_BLAHN</name>
<keyword evidence="3" id="KW-0067">ATP-binding</keyword>
<evidence type="ECO:0000256" key="2">
    <source>
        <dbReference type="ARBA" id="ARBA00022741"/>
    </source>
</evidence>
<comment type="similarity">
    <text evidence="1">Belongs to the GHMP kinase family. GalK subfamily.</text>
</comment>
<dbReference type="InterPro" id="IPR006204">
    <property type="entry name" value="GHMP_kinase_N_dom"/>
</dbReference>
<keyword evidence="8" id="KW-1185">Reference proteome</keyword>
<proteinExistence type="inferred from homology"/>
<dbReference type="AlphaFoldDB" id="A0A196S5P0"/>
<evidence type="ECO:0000259" key="5">
    <source>
        <dbReference type="Pfam" id="PF08544"/>
    </source>
</evidence>
<evidence type="ECO:0000313" key="8">
    <source>
        <dbReference type="Proteomes" id="UP000078348"/>
    </source>
</evidence>
<keyword evidence="7" id="KW-0808">Transferase</keyword>
<dbReference type="SUPFAM" id="SSF54211">
    <property type="entry name" value="Ribosomal protein S5 domain 2-like"/>
    <property type="match status" value="1"/>
</dbReference>
<keyword evidence="2" id="KW-0547">Nucleotide-binding</keyword>
<dbReference type="PRINTS" id="PR00959">
    <property type="entry name" value="MEVGALKINASE"/>
</dbReference>
<dbReference type="GO" id="GO:0005829">
    <property type="term" value="C:cytosol"/>
    <property type="evidence" value="ECO:0007669"/>
    <property type="project" value="TreeGrafter"/>
</dbReference>
<dbReference type="InterPro" id="IPR019539">
    <property type="entry name" value="GalKase_N"/>
</dbReference>
<dbReference type="STRING" id="478820.A0A196S5P0"/>